<protein>
    <recommendedName>
        <fullName evidence="8">Glycine dehydrogenase (decarboxylating)</fullName>
        <ecNumber evidence="8">1.4.4.2</ecNumber>
    </recommendedName>
    <alternativeName>
        <fullName evidence="8">Glycine cleavage system P-protein</fullName>
    </alternativeName>
    <alternativeName>
        <fullName evidence="8">Glycine decarboxylase</fullName>
    </alternativeName>
    <alternativeName>
        <fullName evidence="8">Glycine dehydrogenase (aminomethyl-transferring)</fullName>
    </alternativeName>
</protein>
<dbReference type="Pfam" id="PF02347">
    <property type="entry name" value="GDC-P"/>
    <property type="match status" value="2"/>
</dbReference>
<comment type="cofactor">
    <cofactor evidence="1 8">
        <name>pyridoxal 5'-phosphate</name>
        <dbReference type="ChEBI" id="CHEBI:597326"/>
    </cofactor>
</comment>
<comment type="subunit">
    <text evidence="4 8">The glycine cleavage system is composed of four proteins: P, T, L and H.</text>
</comment>
<dbReference type="EC" id="1.4.4.2" evidence="8"/>
<dbReference type="InterPro" id="IPR015422">
    <property type="entry name" value="PyrdxlP-dep_Trfase_small"/>
</dbReference>
<evidence type="ECO:0000256" key="7">
    <source>
        <dbReference type="ARBA" id="ARBA00049026"/>
    </source>
</evidence>
<dbReference type="InterPro" id="IPR049316">
    <property type="entry name" value="GDC-P_C"/>
</dbReference>
<keyword evidence="12" id="KW-1185">Reference proteome</keyword>
<comment type="similarity">
    <text evidence="3 8">Belongs to the GcvP family.</text>
</comment>
<feature type="domain" description="Glycine dehydrogenase C-terminal" evidence="10">
    <location>
        <begin position="775"/>
        <end position="896"/>
    </location>
</feature>
<evidence type="ECO:0000313" key="11">
    <source>
        <dbReference type="EMBL" id="WYY06707.1"/>
    </source>
</evidence>
<comment type="catalytic activity">
    <reaction evidence="7 8">
        <text>N(6)-[(R)-lipoyl]-L-lysyl-[glycine-cleavage complex H protein] + glycine + H(+) = N(6)-[(R)-S(8)-aminomethyldihydrolipoyl]-L-lysyl-[glycine-cleavage complex H protein] + CO2</text>
        <dbReference type="Rhea" id="RHEA:24304"/>
        <dbReference type="Rhea" id="RHEA-COMP:10494"/>
        <dbReference type="Rhea" id="RHEA-COMP:10495"/>
        <dbReference type="ChEBI" id="CHEBI:15378"/>
        <dbReference type="ChEBI" id="CHEBI:16526"/>
        <dbReference type="ChEBI" id="CHEBI:57305"/>
        <dbReference type="ChEBI" id="CHEBI:83099"/>
        <dbReference type="ChEBI" id="CHEBI:83143"/>
        <dbReference type="EC" id="1.4.4.2"/>
    </reaction>
</comment>
<accession>A0ABZ2TZC5</accession>
<dbReference type="EMBL" id="CP136137">
    <property type="protein sequence ID" value="WYY06707.1"/>
    <property type="molecule type" value="Genomic_DNA"/>
</dbReference>
<dbReference type="Proteomes" id="UP001479933">
    <property type="component" value="Chromosome"/>
</dbReference>
<reference evidence="11 12" key="1">
    <citation type="journal article" date="2023" name="Virus Evol.">
        <title>Computational host range prediction-The good, the bad, and the ugly.</title>
        <authorList>
            <person name="Howell A.A."/>
            <person name="Versoza C.J."/>
            <person name="Pfeifer S.P."/>
        </authorList>
    </citation>
    <scope>NUCLEOTIDE SEQUENCE [LARGE SCALE GENOMIC DNA]</scope>
    <source>
        <strain evidence="11 12">1610/1b</strain>
    </source>
</reference>
<name>A0ABZ2TZC5_9ACTN</name>
<evidence type="ECO:0000256" key="6">
    <source>
        <dbReference type="ARBA" id="ARBA00023002"/>
    </source>
</evidence>
<dbReference type="SUPFAM" id="SSF53383">
    <property type="entry name" value="PLP-dependent transferases"/>
    <property type="match status" value="2"/>
</dbReference>
<dbReference type="Pfam" id="PF21478">
    <property type="entry name" value="GcvP2_C"/>
    <property type="match status" value="1"/>
</dbReference>
<dbReference type="GO" id="GO:0004375">
    <property type="term" value="F:glycine dehydrogenase (decarboxylating) activity"/>
    <property type="evidence" value="ECO:0007669"/>
    <property type="project" value="UniProtKB-EC"/>
</dbReference>
<feature type="domain" description="Glycine cleavage system P-protein N-terminal" evidence="9">
    <location>
        <begin position="625"/>
        <end position="731"/>
    </location>
</feature>
<evidence type="ECO:0000256" key="2">
    <source>
        <dbReference type="ARBA" id="ARBA00003788"/>
    </source>
</evidence>
<organism evidence="11 12">
    <name type="scientific">Gordonia hydrophobica</name>
    <dbReference type="NCBI Taxonomy" id="40516"/>
    <lineage>
        <taxon>Bacteria</taxon>
        <taxon>Bacillati</taxon>
        <taxon>Actinomycetota</taxon>
        <taxon>Actinomycetes</taxon>
        <taxon>Mycobacteriales</taxon>
        <taxon>Gordoniaceae</taxon>
        <taxon>Gordonia</taxon>
    </lineage>
</organism>
<gene>
    <name evidence="8 11" type="primary">gcvP</name>
    <name evidence="11" type="ORF">RVF87_16860</name>
</gene>
<evidence type="ECO:0000259" key="10">
    <source>
        <dbReference type="Pfam" id="PF21478"/>
    </source>
</evidence>
<dbReference type="Gene3D" id="3.40.640.10">
    <property type="entry name" value="Type I PLP-dependent aspartate aminotransferase-like (Major domain)"/>
    <property type="match status" value="2"/>
</dbReference>
<feature type="domain" description="Glycine cleavage system P-protein N-terminal" evidence="9">
    <location>
        <begin position="11"/>
        <end position="448"/>
    </location>
</feature>
<dbReference type="NCBIfam" id="NF003346">
    <property type="entry name" value="PRK04366.1"/>
    <property type="match status" value="1"/>
</dbReference>
<dbReference type="RefSeq" id="WP_066170243.1">
    <property type="nucleotide sequence ID" value="NZ_CP136137.1"/>
</dbReference>
<feature type="modified residue" description="N6-(pyridoxal phosphate)lysine" evidence="8">
    <location>
        <position position="704"/>
    </location>
</feature>
<dbReference type="InterPro" id="IPR003437">
    <property type="entry name" value="GcvP"/>
</dbReference>
<dbReference type="PANTHER" id="PTHR11773:SF1">
    <property type="entry name" value="GLYCINE DEHYDROGENASE (DECARBOXYLATING), MITOCHONDRIAL"/>
    <property type="match status" value="1"/>
</dbReference>
<sequence length="957" mass="101295">MTIPTSEFATRHLGPIDSELDTILDVLGVASLDEIAAKVVPASIADGVADDGLAPGLDALPAPLTEPQAIAAIRALADRNVVARSMIGLGYYDTHTPGVIKRNILENPAWYTAYTPYQPEISQGRLEALLNFQTMVSDLTGMEVANASMLDEATAAAEAMTLLRRAGKAKSNRIVVDVDLFPQTRAVIETRAQPLGIEVVEATLDGAAADAGLPEGDFFGVIVQTPGASGRLADLGPIIEATHARGALIAAGVDLLAATLITPPGELGADACFGTTQRFGVPMGFGGPHAGYLAVATKRTRQLPGRLVGVSKDADGNVAYRLALQTREQHIRREKATSNICTAQVLLAIMAAMYASYHGPAGLKAIAQRVHGHAADLANALTGAGITVEHAAFFGTLTVRVDGRARAVVDAAKSRHTINLRLVDENRVGIACDETTTADDIAGVLDAFDAADAAPAEFAADIENRTSEYLTHPAFHLHRTETAMLRYLRMLSDKDIALDRSMIPLGSCTMKLNATTEMEPITWPEIGGLHPFAPPSDSEGIRDLIGQLESWLVAVTGYDRVSLQPNAGSQGEYAGLLAIRRYHLSRGDDARDVCLIPSSAHGTNAASAVMAGLRVVVVASRDTGDVDIDDLRAKIEKHRDELAAIMITYPSTHGVFEHEVTDICDAVHEAGGQVYVDGANLNALVGLARPGRFGGDVSHLNLHKTFCIPHGGGGPGVGPVAVREHLAEFLPSSPLATELPQTGVTISAAPYGSASILPITYAYIAMMGAEGLRTATLTAIASANYIARRLHDYYPVLYTGEGGWVAHECILDLRELSKDTGVSIDDVAKRLADYGFHAPTMSFPVAGTLMVEPTESENLAELDAFIDAMIAIRGEIEKVADGTWTVDDNPLAGAPHTAESLVGEWDHGYDRMTAVYPNGLPSAGARAKVWPAVRRIDGAFGDRNLVCSCPPIDAFAE</sequence>
<dbReference type="CDD" id="cd00613">
    <property type="entry name" value="GDC-P"/>
    <property type="match status" value="2"/>
</dbReference>
<evidence type="ECO:0000256" key="1">
    <source>
        <dbReference type="ARBA" id="ARBA00001933"/>
    </source>
</evidence>
<dbReference type="InterPro" id="IPR020581">
    <property type="entry name" value="GDC_P"/>
</dbReference>
<dbReference type="HAMAP" id="MF_00711">
    <property type="entry name" value="GcvP"/>
    <property type="match status" value="1"/>
</dbReference>
<dbReference type="InterPro" id="IPR015424">
    <property type="entry name" value="PyrdxlP-dep_Trfase"/>
</dbReference>
<dbReference type="InterPro" id="IPR049315">
    <property type="entry name" value="GDC-P_N"/>
</dbReference>
<evidence type="ECO:0000313" key="12">
    <source>
        <dbReference type="Proteomes" id="UP001479933"/>
    </source>
</evidence>
<dbReference type="PANTHER" id="PTHR11773">
    <property type="entry name" value="GLYCINE DEHYDROGENASE, DECARBOXYLATING"/>
    <property type="match status" value="1"/>
</dbReference>
<evidence type="ECO:0000259" key="9">
    <source>
        <dbReference type="Pfam" id="PF02347"/>
    </source>
</evidence>
<keyword evidence="5 8" id="KW-0663">Pyridoxal phosphate</keyword>
<dbReference type="InterPro" id="IPR015421">
    <property type="entry name" value="PyrdxlP-dep_Trfase_major"/>
</dbReference>
<proteinExistence type="inferred from homology"/>
<evidence type="ECO:0000256" key="3">
    <source>
        <dbReference type="ARBA" id="ARBA00010756"/>
    </source>
</evidence>
<dbReference type="NCBIfam" id="TIGR00461">
    <property type="entry name" value="gcvP"/>
    <property type="match status" value="1"/>
</dbReference>
<evidence type="ECO:0000256" key="5">
    <source>
        <dbReference type="ARBA" id="ARBA00022898"/>
    </source>
</evidence>
<comment type="function">
    <text evidence="2 8">The glycine cleavage system catalyzes the degradation of glycine. The P protein binds the alpha-amino group of glycine through its pyridoxal phosphate cofactor; CO(2) is released and the remaining methylamine moiety is then transferred to the lipoamide cofactor of the H protein.</text>
</comment>
<keyword evidence="6 8" id="KW-0560">Oxidoreductase</keyword>
<evidence type="ECO:0000256" key="8">
    <source>
        <dbReference type="HAMAP-Rule" id="MF_00711"/>
    </source>
</evidence>
<dbReference type="Gene3D" id="3.90.1150.10">
    <property type="entry name" value="Aspartate Aminotransferase, domain 1"/>
    <property type="match status" value="2"/>
</dbReference>
<evidence type="ECO:0000256" key="4">
    <source>
        <dbReference type="ARBA" id="ARBA00011690"/>
    </source>
</evidence>